<dbReference type="PATRIC" id="fig|1288298.3.peg.3762"/>
<dbReference type="CDD" id="cd10225">
    <property type="entry name" value="ASKHA_NBD_MreB-like"/>
    <property type="match status" value="1"/>
</dbReference>
<feature type="binding site" evidence="6">
    <location>
        <begin position="21"/>
        <end position="23"/>
    </location>
    <ligand>
        <name>ATP</name>
        <dbReference type="ChEBI" id="CHEBI:30616"/>
    </ligand>
</feature>
<proteinExistence type="inferred from homology"/>
<dbReference type="NCBIfam" id="TIGR00904">
    <property type="entry name" value="mreB"/>
    <property type="match status" value="1"/>
</dbReference>
<comment type="subunit">
    <text evidence="6">Forms polymers.</text>
</comment>
<evidence type="ECO:0000313" key="8">
    <source>
        <dbReference type="Proteomes" id="UP000030021"/>
    </source>
</evidence>
<evidence type="ECO:0000256" key="3">
    <source>
        <dbReference type="ARBA" id="ARBA00022840"/>
    </source>
</evidence>
<gene>
    <name evidence="6" type="primary">mreB</name>
    <name evidence="7" type="ORF">rosmuc_03751</name>
</gene>
<keyword evidence="3 6" id="KW-0067">ATP-binding</keyword>
<evidence type="ECO:0000256" key="1">
    <source>
        <dbReference type="ARBA" id="ARBA00022490"/>
    </source>
</evidence>
<reference evidence="7 8" key="1">
    <citation type="submission" date="2013-01" db="EMBL/GenBank/DDBJ databases">
        <authorList>
            <person name="Fiebig A."/>
            <person name="Goeker M."/>
            <person name="Klenk H.-P.P."/>
        </authorList>
    </citation>
    <scope>NUCLEOTIDE SEQUENCE [LARGE SCALE GENOMIC DNA]</scope>
    <source>
        <strain evidence="7 8">DSM 17069</strain>
    </source>
</reference>
<comment type="similarity">
    <text evidence="5 6">Belongs to the FtsA/MreB family.</text>
</comment>
<keyword evidence="4 6" id="KW-0133">Cell shape</keyword>
<feature type="binding site" evidence="6">
    <location>
        <begin position="297"/>
        <end position="300"/>
    </location>
    <ligand>
        <name>ATP</name>
        <dbReference type="ChEBI" id="CHEBI:30616"/>
    </ligand>
</feature>
<dbReference type="OrthoDB" id="9768127at2"/>
<dbReference type="SUPFAM" id="SSF53067">
    <property type="entry name" value="Actin-like ATPase domain"/>
    <property type="match status" value="2"/>
</dbReference>
<evidence type="ECO:0000256" key="5">
    <source>
        <dbReference type="ARBA" id="ARBA00023458"/>
    </source>
</evidence>
<feature type="binding site" evidence="6">
    <location>
        <begin position="215"/>
        <end position="218"/>
    </location>
    <ligand>
        <name>ATP</name>
        <dbReference type="ChEBI" id="CHEBI:30616"/>
    </ligand>
</feature>
<dbReference type="InterPro" id="IPR004753">
    <property type="entry name" value="MreB"/>
</dbReference>
<dbReference type="GO" id="GO:0005737">
    <property type="term" value="C:cytoplasm"/>
    <property type="evidence" value="ECO:0007669"/>
    <property type="project" value="UniProtKB-SubCell"/>
</dbReference>
<comment type="function">
    <text evidence="6">Forms membrane-associated dynamic filaments that are essential for cell shape determination. Acts by regulating cell wall synthesis and cell elongation, and thus cell shape. A feedback loop between cell geometry and MreB localization may maintain elongated cell shape by targeting cell wall growth to regions of negative cell wall curvature.</text>
</comment>
<dbReference type="PANTHER" id="PTHR42749">
    <property type="entry name" value="CELL SHAPE-DETERMINING PROTEIN MREB"/>
    <property type="match status" value="1"/>
</dbReference>
<name>A0A0A0HGT7_9RHOB</name>
<dbReference type="EMBL" id="AONH01000019">
    <property type="protein sequence ID" value="KGM86340.1"/>
    <property type="molecule type" value="Genomic_DNA"/>
</dbReference>
<dbReference type="AlphaFoldDB" id="A0A0A0HGT7"/>
<organism evidence="7 8">
    <name type="scientific">Roseovarius mucosus DSM 17069</name>
    <dbReference type="NCBI Taxonomy" id="1288298"/>
    <lineage>
        <taxon>Bacteria</taxon>
        <taxon>Pseudomonadati</taxon>
        <taxon>Pseudomonadota</taxon>
        <taxon>Alphaproteobacteria</taxon>
        <taxon>Rhodobacterales</taxon>
        <taxon>Roseobacteraceae</taxon>
        <taxon>Roseovarius</taxon>
    </lineage>
</organism>
<dbReference type="RefSeq" id="WP_037275078.1">
    <property type="nucleotide sequence ID" value="NZ_KN293984.1"/>
</dbReference>
<dbReference type="GO" id="GO:0000902">
    <property type="term" value="P:cell morphogenesis"/>
    <property type="evidence" value="ECO:0007669"/>
    <property type="project" value="InterPro"/>
</dbReference>
<accession>A0A0A0HGT7</accession>
<dbReference type="eggNOG" id="COG1077">
    <property type="taxonomic scope" value="Bacteria"/>
</dbReference>
<evidence type="ECO:0000256" key="6">
    <source>
        <dbReference type="HAMAP-Rule" id="MF_02207"/>
    </source>
</evidence>
<sequence length="348" mass="36971">MSIFDRIPSLFSSDMAIDLGTANTLVYVKGRGIVLSEPSVVAYHIKDGVRKVLAVGEDAKLMLGRTPGSIEAIRPMREGVIADFDTAEAMIKHFIRKVHKRSTFSKPKIIVCVPHGATPVEKRAIRQSVLSAGARRAGLIAEPIAAAIGAGMPITDPTGNMVVDIGGGTTEVAVLSLGDIVYARSVRVGGDRMDEAIINYLRRQQNLLVGESTAERIKTSIGTARMPDDGRGTSMHVRGRDLLNGVPKEIEISQAQIAEALAEPVQQICEAVMTALEATPPDLAADIVDRGVMLTGGGALLGDLDLALREQTGLAVSIADDSLNCVALGTGKALEFEKQLRHAIDYDS</sequence>
<dbReference type="InterPro" id="IPR043129">
    <property type="entry name" value="ATPase_NBD"/>
</dbReference>
<evidence type="ECO:0000256" key="2">
    <source>
        <dbReference type="ARBA" id="ARBA00022741"/>
    </source>
</evidence>
<dbReference type="STRING" id="215743.ROSMUCSMR3_02757"/>
<dbReference type="PRINTS" id="PR01652">
    <property type="entry name" value="SHAPEPROTEIN"/>
</dbReference>
<dbReference type="PANTHER" id="PTHR42749:SF1">
    <property type="entry name" value="CELL SHAPE-DETERMINING PROTEIN MREB"/>
    <property type="match status" value="1"/>
</dbReference>
<dbReference type="HOGENOM" id="CLU_052037_0_0_5"/>
<dbReference type="Gene3D" id="3.30.420.40">
    <property type="match status" value="2"/>
</dbReference>
<dbReference type="HAMAP" id="MF_02207">
    <property type="entry name" value="MreB"/>
    <property type="match status" value="1"/>
</dbReference>
<keyword evidence="1 6" id="KW-0963">Cytoplasm</keyword>
<dbReference type="GO" id="GO:0005524">
    <property type="term" value="F:ATP binding"/>
    <property type="evidence" value="ECO:0007669"/>
    <property type="project" value="UniProtKB-KW"/>
</dbReference>
<feature type="binding site" evidence="6">
    <location>
        <begin position="167"/>
        <end position="169"/>
    </location>
    <ligand>
        <name>ATP</name>
        <dbReference type="ChEBI" id="CHEBI:30616"/>
    </ligand>
</feature>
<dbReference type="GO" id="GO:0008360">
    <property type="term" value="P:regulation of cell shape"/>
    <property type="evidence" value="ECO:0007669"/>
    <property type="project" value="UniProtKB-UniRule"/>
</dbReference>
<keyword evidence="2 6" id="KW-0547">Nucleotide-binding</keyword>
<dbReference type="Pfam" id="PF06723">
    <property type="entry name" value="MreB_Mbl"/>
    <property type="match status" value="1"/>
</dbReference>
<dbReference type="Proteomes" id="UP000030021">
    <property type="component" value="Unassembled WGS sequence"/>
</dbReference>
<dbReference type="NCBIfam" id="NF010539">
    <property type="entry name" value="PRK13927.1"/>
    <property type="match status" value="1"/>
</dbReference>
<dbReference type="InterPro" id="IPR056546">
    <property type="entry name" value="MreB_MamK-like"/>
</dbReference>
<evidence type="ECO:0000313" key="7">
    <source>
        <dbReference type="EMBL" id="KGM86340.1"/>
    </source>
</evidence>
<protein>
    <recommendedName>
        <fullName evidence="6">Cell shape-determining protein MreB</fullName>
    </recommendedName>
</protein>
<comment type="subcellular location">
    <subcellularLocation>
        <location evidence="6">Cytoplasm</location>
    </subcellularLocation>
    <text evidence="6">Membrane-associated.</text>
</comment>
<evidence type="ECO:0000256" key="4">
    <source>
        <dbReference type="ARBA" id="ARBA00022960"/>
    </source>
</evidence>
<comment type="caution">
    <text evidence="7">The sequence shown here is derived from an EMBL/GenBank/DDBJ whole genome shotgun (WGS) entry which is preliminary data.</text>
</comment>